<dbReference type="VEuPathDB" id="ToxoDB:NCLIV_049940"/>
<reference evidence="6" key="1">
    <citation type="submission" date="2011-02" db="EMBL/GenBank/DDBJ databases">
        <authorList>
            <person name="Aslett M."/>
        </authorList>
    </citation>
    <scope>NUCLEOTIDE SEQUENCE</scope>
    <source>
        <strain evidence="6">Liverpool</strain>
    </source>
</reference>
<dbReference type="FunCoup" id="F0VKG4">
    <property type="interactions" value="240"/>
</dbReference>
<keyword evidence="2 6" id="KW-0396">Initiation factor</keyword>
<dbReference type="AlphaFoldDB" id="F0VKG4"/>
<feature type="domain" description="Translation initiation factor IF2/IF5" evidence="5">
    <location>
        <begin position="97"/>
        <end position="208"/>
    </location>
</feature>
<dbReference type="RefSeq" id="XP_003884595.1">
    <property type="nucleotide sequence ID" value="XM_003884546.1"/>
</dbReference>
<dbReference type="EMBL" id="FR823391">
    <property type="protein sequence ID" value="CBZ54565.1"/>
    <property type="molecule type" value="Genomic_DNA"/>
</dbReference>
<comment type="similarity">
    <text evidence="1">Belongs to the eIF-2-beta/eIF-5 family.</text>
</comment>
<dbReference type="InterPro" id="IPR045196">
    <property type="entry name" value="IF2/IF5"/>
</dbReference>
<dbReference type="OrthoDB" id="10255414at2759"/>
<accession>F0VKG4</accession>
<dbReference type="PANTHER" id="PTHR23001:SF3">
    <property type="entry name" value="EUKARYOTIC TRANSLATION INITIATION FACTOR 2 SUBUNIT 2"/>
    <property type="match status" value="1"/>
</dbReference>
<keyword evidence="8" id="KW-1185">Reference proteome</keyword>
<evidence type="ECO:0000259" key="5">
    <source>
        <dbReference type="SMART" id="SM00653"/>
    </source>
</evidence>
<keyword evidence="3" id="KW-0648">Protein biosynthesis</keyword>
<dbReference type="OMA" id="WPDYTYE"/>
<dbReference type="eggNOG" id="KOG2768">
    <property type="taxonomic scope" value="Eukaryota"/>
</dbReference>
<dbReference type="GO" id="GO:0003729">
    <property type="term" value="F:mRNA binding"/>
    <property type="evidence" value="ECO:0007669"/>
    <property type="project" value="TreeGrafter"/>
</dbReference>
<evidence type="ECO:0000256" key="3">
    <source>
        <dbReference type="ARBA" id="ARBA00022917"/>
    </source>
</evidence>
<evidence type="ECO:0000313" key="7">
    <source>
        <dbReference type="EMBL" id="CEL69279.1"/>
    </source>
</evidence>
<dbReference type="FunFam" id="3.30.30.170:FF:000001">
    <property type="entry name" value="Eukaryotic translation initiation factor 2 subunit"/>
    <property type="match status" value="1"/>
</dbReference>
<dbReference type="Pfam" id="PF01873">
    <property type="entry name" value="eIF-5_eIF-2B"/>
    <property type="match status" value="1"/>
</dbReference>
<evidence type="ECO:0000256" key="4">
    <source>
        <dbReference type="SAM" id="MobiDB-lite"/>
    </source>
</evidence>
<dbReference type="Proteomes" id="UP000007494">
    <property type="component" value="Chromosome X"/>
</dbReference>
<organism evidence="6 8">
    <name type="scientific">Neospora caninum (strain Liverpool)</name>
    <dbReference type="NCBI Taxonomy" id="572307"/>
    <lineage>
        <taxon>Eukaryota</taxon>
        <taxon>Sar</taxon>
        <taxon>Alveolata</taxon>
        <taxon>Apicomplexa</taxon>
        <taxon>Conoidasida</taxon>
        <taxon>Coccidia</taxon>
        <taxon>Eucoccidiorida</taxon>
        <taxon>Eimeriorina</taxon>
        <taxon>Sarcocystidae</taxon>
        <taxon>Neospora</taxon>
    </lineage>
</organism>
<dbReference type="GO" id="GO:0031369">
    <property type="term" value="F:translation initiation factor binding"/>
    <property type="evidence" value="ECO:0007669"/>
    <property type="project" value="TreeGrafter"/>
</dbReference>
<evidence type="ECO:0000256" key="2">
    <source>
        <dbReference type="ARBA" id="ARBA00022540"/>
    </source>
</evidence>
<name>F0VKG4_NEOCL</name>
<dbReference type="InterPro" id="IPR002735">
    <property type="entry name" value="Transl_init_fac_IF2/IF5_dom"/>
</dbReference>
<protein>
    <submittedName>
        <fullName evidence="6">Translation initiation factor IF-2 beta subunit,related</fullName>
    </submittedName>
</protein>
<dbReference type="GO" id="GO:0005850">
    <property type="term" value="C:eukaryotic translation initiation factor 2 complex"/>
    <property type="evidence" value="ECO:0007669"/>
    <property type="project" value="TreeGrafter"/>
</dbReference>
<dbReference type="SUPFAM" id="SSF100966">
    <property type="entry name" value="Translation initiation factor 2 beta, aIF2beta, N-terminal domain"/>
    <property type="match status" value="1"/>
</dbReference>
<reference evidence="6" key="2">
    <citation type="submission" date="2011-03" db="EMBL/GenBank/DDBJ databases">
        <title>Comparative genomics and transcriptomics of Neospora caninum and Toxoplasma gondii.</title>
        <authorList>
            <person name="Reid A.J."/>
            <person name="Sohal A."/>
            <person name="Harris D."/>
            <person name="Quail M."/>
            <person name="Sanders M."/>
            <person name="Berriman M."/>
            <person name="Wastling J.M."/>
            <person name="Pain A."/>
        </authorList>
    </citation>
    <scope>NUCLEOTIDE SEQUENCE</scope>
    <source>
        <strain evidence="6">Liverpool</strain>
    </source>
</reference>
<gene>
    <name evidence="7" type="ORF">BN1204_049940</name>
    <name evidence="6" type="ORF">NCLIV_049940</name>
</gene>
<proteinExistence type="inferred from homology"/>
<dbReference type="InterPro" id="IPR016189">
    <property type="entry name" value="Transl_init_fac_IF2/IF5_N"/>
</dbReference>
<dbReference type="Gene3D" id="3.30.30.170">
    <property type="match status" value="1"/>
</dbReference>
<dbReference type="GO" id="GO:0003743">
    <property type="term" value="F:translation initiation factor activity"/>
    <property type="evidence" value="ECO:0007669"/>
    <property type="project" value="UniProtKB-KW"/>
</dbReference>
<dbReference type="SMART" id="SM00653">
    <property type="entry name" value="eIF2B_5"/>
    <property type="match status" value="1"/>
</dbReference>
<dbReference type="GO" id="GO:0001731">
    <property type="term" value="P:formation of translation preinitiation complex"/>
    <property type="evidence" value="ECO:0007669"/>
    <property type="project" value="TreeGrafter"/>
</dbReference>
<dbReference type="InParanoid" id="F0VKG4"/>
<reference evidence="7" key="4">
    <citation type="journal article" date="2015" name="PLoS ONE">
        <title>Comprehensive Evaluation of Toxoplasma gondii VEG and Neospora caninum LIV Genomes with Tachyzoite Stage Transcriptome and Proteome Defines Novel Transcript Features.</title>
        <authorList>
            <person name="Ramaprasad A."/>
            <person name="Mourier T."/>
            <person name="Naeem R."/>
            <person name="Malas T.B."/>
            <person name="Moussa E."/>
            <person name="Panigrahi A."/>
            <person name="Vermont S.J."/>
            <person name="Otto T.D."/>
            <person name="Wastling J."/>
            <person name="Pain A."/>
        </authorList>
    </citation>
    <scope>NUCLEOTIDE SEQUENCE</scope>
    <source>
        <strain evidence="7">Liverpool</strain>
    </source>
</reference>
<evidence type="ECO:0000256" key="1">
    <source>
        <dbReference type="ARBA" id="ARBA00010397"/>
    </source>
</evidence>
<sequence>MAEIEKREEASAPEAQAEAAEPQQAEAEEEAPQQFDFGERRRRKKKEKKETEQAEEEATIIDGTGEVFKRGKEYTYQEMLQRIQTLIEKHNPDLSGAKRYTIKPPQVVRVGSKKVAWINFKDICNIMNRQPDHVHQFVLAELGTEGSIAGDGQLVLKGKYGPKHIEALLRKYITEYVTCQMCKSPNTTMQRDSRTRLWQQSCVACGANRSVTTIKSGFHAVGKGERRKAKLG</sequence>
<evidence type="ECO:0000313" key="6">
    <source>
        <dbReference type="EMBL" id="CBZ54565.1"/>
    </source>
</evidence>
<dbReference type="SUPFAM" id="SSF75689">
    <property type="entry name" value="Zinc-binding domain of translation initiation factor 2 beta"/>
    <property type="match status" value="1"/>
</dbReference>
<feature type="region of interest" description="Disordered" evidence="4">
    <location>
        <begin position="1"/>
        <end position="57"/>
    </location>
</feature>
<evidence type="ECO:0000313" key="8">
    <source>
        <dbReference type="Proteomes" id="UP000007494"/>
    </source>
</evidence>
<dbReference type="PANTHER" id="PTHR23001">
    <property type="entry name" value="EUKARYOTIC TRANSLATION INITIATION FACTOR"/>
    <property type="match status" value="1"/>
</dbReference>
<reference evidence="8" key="3">
    <citation type="journal article" date="2012" name="PLoS Pathog.">
        <title>Comparative genomics of the apicomplexan parasites Toxoplasma gondii and Neospora caninum: Coccidia differing in host range and transmission strategy.</title>
        <authorList>
            <person name="Reid A.J."/>
            <person name="Vermont S.J."/>
            <person name="Cotton J.A."/>
            <person name="Harris D."/>
            <person name="Hill-Cawthorne G.A."/>
            <person name="Konen-Waisman S."/>
            <person name="Latham S.M."/>
            <person name="Mourier T."/>
            <person name="Norton R."/>
            <person name="Quail M.A."/>
            <person name="Sanders M."/>
            <person name="Shanmugam D."/>
            <person name="Sohal A."/>
            <person name="Wasmuth J.D."/>
            <person name="Brunk B."/>
            <person name="Grigg M.E."/>
            <person name="Howard J.C."/>
            <person name="Parkinson J."/>
            <person name="Roos D.S."/>
            <person name="Trees A.J."/>
            <person name="Berriman M."/>
            <person name="Pain A."/>
            <person name="Wastling J.M."/>
        </authorList>
    </citation>
    <scope>NUCLEOTIDE SEQUENCE [LARGE SCALE GENOMIC DNA]</scope>
    <source>
        <strain evidence="8">Liverpool</strain>
    </source>
</reference>
<dbReference type="GeneID" id="13442496"/>
<feature type="compositionally biased region" description="Low complexity" evidence="4">
    <location>
        <begin position="12"/>
        <end position="25"/>
    </location>
</feature>
<dbReference type="EMBL" id="LN714485">
    <property type="protein sequence ID" value="CEL69279.1"/>
    <property type="molecule type" value="Genomic_DNA"/>
</dbReference>
<feature type="compositionally biased region" description="Basic and acidic residues" evidence="4">
    <location>
        <begin position="1"/>
        <end position="10"/>
    </location>
</feature>
<dbReference type="InterPro" id="IPR016190">
    <property type="entry name" value="Transl_init_fac_IF2/IF5_Zn-bd"/>
</dbReference>